<dbReference type="InterPro" id="IPR010667">
    <property type="entry name" value="Phage_T4_Gp19"/>
</dbReference>
<accession>A0A917E9S7</accession>
<dbReference type="NCBIfam" id="TIGR02241">
    <property type="entry name" value="conserved hypothetical phage tail region protein"/>
    <property type="match status" value="1"/>
</dbReference>
<organism evidence="1 2">
    <name type="scientific">Psychroflexus salis</name>
    <dbReference type="NCBI Taxonomy" id="1526574"/>
    <lineage>
        <taxon>Bacteria</taxon>
        <taxon>Pseudomonadati</taxon>
        <taxon>Bacteroidota</taxon>
        <taxon>Flavobacteriia</taxon>
        <taxon>Flavobacteriales</taxon>
        <taxon>Flavobacteriaceae</taxon>
        <taxon>Psychroflexus</taxon>
    </lineage>
</organism>
<proteinExistence type="predicted"/>
<dbReference type="AlphaFoldDB" id="A0A917E9S7"/>
<dbReference type="PANTHER" id="PTHR38009">
    <property type="entry name" value="CONSERVED HYPOTHETICAL PHAGE TAIL PROTEIN"/>
    <property type="match status" value="1"/>
</dbReference>
<dbReference type="PANTHER" id="PTHR38009:SF1">
    <property type="entry name" value="CONSERVED HYPOTHETICAL PHAGE TAIL PROTEIN"/>
    <property type="match status" value="1"/>
</dbReference>
<sequence>MALPTAGTGAEQDQFWPLPKFYFSVDIGDFTDLPFQEVSGLDVETEVIEYRHGNSPNHSPIKMPGLMKYGDVTLKKGVFADDNQFFDWISKISLNTYERLTVVIRLLDETATPRMTWTLTNAFPQKVTPTDMNSQSSEAGIETMVLTHEGMTSEVA</sequence>
<evidence type="ECO:0008006" key="3">
    <source>
        <dbReference type="Google" id="ProtNLM"/>
    </source>
</evidence>
<comment type="caution">
    <text evidence="1">The sequence shown here is derived from an EMBL/GenBank/DDBJ whole genome shotgun (WGS) entry which is preliminary data.</text>
</comment>
<evidence type="ECO:0000313" key="1">
    <source>
        <dbReference type="EMBL" id="GGE16888.1"/>
    </source>
</evidence>
<keyword evidence="2" id="KW-1185">Reference proteome</keyword>
<protein>
    <recommendedName>
        <fullName evidence="3">Phage tail protein</fullName>
    </recommendedName>
</protein>
<name>A0A917E9S7_9FLAO</name>
<dbReference type="GO" id="GO:0005198">
    <property type="term" value="F:structural molecule activity"/>
    <property type="evidence" value="ECO:0007669"/>
    <property type="project" value="InterPro"/>
</dbReference>
<dbReference type="RefSeq" id="WP_188406476.1">
    <property type="nucleotide sequence ID" value="NZ_BMGL01000009.1"/>
</dbReference>
<evidence type="ECO:0000313" key="2">
    <source>
        <dbReference type="Proteomes" id="UP000599688"/>
    </source>
</evidence>
<gene>
    <name evidence="1" type="ORF">GCM10010831_17710</name>
</gene>
<dbReference type="Pfam" id="PF06841">
    <property type="entry name" value="Phage_T4_gp19"/>
    <property type="match status" value="1"/>
</dbReference>
<dbReference type="Proteomes" id="UP000599688">
    <property type="component" value="Unassembled WGS sequence"/>
</dbReference>
<reference evidence="1 2" key="1">
    <citation type="journal article" date="2014" name="Int. J. Syst. Evol. Microbiol.">
        <title>Complete genome sequence of Corynebacterium casei LMG S-19264T (=DSM 44701T), isolated from a smear-ripened cheese.</title>
        <authorList>
            <consortium name="US DOE Joint Genome Institute (JGI-PGF)"/>
            <person name="Walter F."/>
            <person name="Albersmeier A."/>
            <person name="Kalinowski J."/>
            <person name="Ruckert C."/>
        </authorList>
    </citation>
    <scope>NUCLEOTIDE SEQUENCE [LARGE SCALE GENOMIC DNA]</scope>
    <source>
        <strain evidence="1 2">CGMCC 1.12925</strain>
    </source>
</reference>
<dbReference type="EMBL" id="BMGL01000009">
    <property type="protein sequence ID" value="GGE16888.1"/>
    <property type="molecule type" value="Genomic_DNA"/>
</dbReference>
<dbReference type="InterPro" id="IPR011747">
    <property type="entry name" value="CHP02241"/>
</dbReference>